<evidence type="ECO:0000313" key="2">
    <source>
        <dbReference type="EMBL" id="AZS15993.1"/>
    </source>
</evidence>
<accession>A0A3S9V099</accession>
<dbReference type="KEGG" id="plut:EI981_17165"/>
<reference evidence="3" key="1">
    <citation type="submission" date="2018-12" db="EMBL/GenBank/DDBJ databases">
        <title>Complete genome sequence of Paenibacillus sp. MBLB1234.</title>
        <authorList>
            <person name="Nam Y.-D."/>
            <person name="Kang J."/>
            <person name="Chung W.-H."/>
            <person name="Park Y.S."/>
        </authorList>
    </citation>
    <scope>NUCLEOTIDE SEQUENCE [LARGE SCALE GENOMIC DNA]</scope>
    <source>
        <strain evidence="3">MBLB1234</strain>
    </source>
</reference>
<evidence type="ECO:0000259" key="1">
    <source>
        <dbReference type="Pfam" id="PF18066"/>
    </source>
</evidence>
<dbReference type="AlphaFoldDB" id="A0A3S9V099"/>
<dbReference type="Proteomes" id="UP000270678">
    <property type="component" value="Chromosome"/>
</dbReference>
<organism evidence="2 3">
    <name type="scientific">Paenibacillus lutimineralis</name>
    <dbReference type="NCBI Taxonomy" id="2707005"/>
    <lineage>
        <taxon>Bacteria</taxon>
        <taxon>Bacillati</taxon>
        <taxon>Bacillota</taxon>
        <taxon>Bacilli</taxon>
        <taxon>Bacillales</taxon>
        <taxon>Paenibacillaceae</taxon>
        <taxon>Paenibacillus</taxon>
    </lineage>
</organism>
<feature type="domain" description="Phage ABA sandwich" evidence="1">
    <location>
        <begin position="18"/>
        <end position="105"/>
    </location>
</feature>
<dbReference type="RefSeq" id="WP_127000180.1">
    <property type="nucleotide sequence ID" value="NZ_CP034346.1"/>
</dbReference>
<name>A0A3S9V099_9BACL</name>
<dbReference type="Pfam" id="PF18066">
    <property type="entry name" value="Phage_ABA_S"/>
    <property type="match status" value="1"/>
</dbReference>
<keyword evidence="3" id="KW-1185">Reference proteome</keyword>
<dbReference type="InterPro" id="IPR041270">
    <property type="entry name" value="Phage_ABA_S"/>
</dbReference>
<dbReference type="InterPro" id="IPR028985">
    <property type="entry name" value="Bacillus_phage_prot-like"/>
</dbReference>
<proteinExistence type="predicted"/>
<sequence length="112" mass="13023">MTPEDILDSELENLNYAVALEVFEYQPDKHRSGRFLRGNTSFYPRDYSRDVHAAFDVVKEMKKKGWLFILNNEGERWEATFYRDEKKSINVVDVTAESAICKAALLAVLEEE</sequence>
<evidence type="ECO:0000313" key="3">
    <source>
        <dbReference type="Proteomes" id="UP000270678"/>
    </source>
</evidence>
<gene>
    <name evidence="2" type="ORF">EI981_17165</name>
</gene>
<protein>
    <recommendedName>
        <fullName evidence="1">Phage ABA sandwich domain-containing protein</fullName>
    </recommendedName>
</protein>
<dbReference type="Gene3D" id="3.30.2120.10">
    <property type="entry name" value="Bacillus phage protein-like"/>
    <property type="match status" value="1"/>
</dbReference>
<dbReference type="OrthoDB" id="2621478at2"/>
<dbReference type="EMBL" id="CP034346">
    <property type="protein sequence ID" value="AZS15993.1"/>
    <property type="molecule type" value="Genomic_DNA"/>
</dbReference>